<proteinExistence type="predicted"/>
<protein>
    <submittedName>
        <fullName evidence="1">Uncharacterized protein</fullName>
    </submittedName>
</protein>
<name>A0A1X7TEI8_AMPQE</name>
<accession>A0A1X7TEI8</accession>
<reference evidence="1" key="1">
    <citation type="submission" date="2017-05" db="UniProtKB">
        <authorList>
            <consortium name="EnsemblMetazoa"/>
        </authorList>
    </citation>
    <scope>IDENTIFICATION</scope>
</reference>
<organism evidence="1">
    <name type="scientific">Amphimedon queenslandica</name>
    <name type="common">Sponge</name>
    <dbReference type="NCBI Taxonomy" id="400682"/>
    <lineage>
        <taxon>Eukaryota</taxon>
        <taxon>Metazoa</taxon>
        <taxon>Porifera</taxon>
        <taxon>Demospongiae</taxon>
        <taxon>Heteroscleromorpha</taxon>
        <taxon>Haplosclerida</taxon>
        <taxon>Niphatidae</taxon>
        <taxon>Amphimedon</taxon>
    </lineage>
</organism>
<evidence type="ECO:0000313" key="1">
    <source>
        <dbReference type="EnsemblMetazoa" id="Aqu2.1.13027_001"/>
    </source>
</evidence>
<sequence length="106" mass="12273">MTGTGSKLVQCALEVLINGQDIKWATVIQLFKKHCLDNSRAPGLSILHKIHHEHIHLTSYSKMRVDLAVQVLWCNECAINIRASETRNPDKRPYYNAQHERLKWLQ</sequence>
<dbReference type="AlphaFoldDB" id="A0A1X7TEI8"/>
<dbReference type="InParanoid" id="A0A1X7TEI8"/>
<dbReference type="EnsemblMetazoa" id="Aqu2.1.13027_001">
    <property type="protein sequence ID" value="Aqu2.1.13027_001"/>
    <property type="gene ID" value="Aqu2.1.13027"/>
</dbReference>